<dbReference type="InterPro" id="IPR006674">
    <property type="entry name" value="HD_domain"/>
</dbReference>
<dbReference type="Gene3D" id="1.10.3210.10">
    <property type="entry name" value="Hypothetical protein af1432"/>
    <property type="match status" value="1"/>
</dbReference>
<evidence type="ECO:0000259" key="1">
    <source>
        <dbReference type="Pfam" id="PF13023"/>
    </source>
</evidence>
<reference evidence="2 3" key="1">
    <citation type="submission" date="2018-06" db="EMBL/GenBank/DDBJ databases">
        <authorList>
            <consortium name="Pathogen Informatics"/>
            <person name="Doyle S."/>
        </authorList>
    </citation>
    <scope>NUCLEOTIDE SEQUENCE [LARGE SCALE GENOMIC DNA]</scope>
    <source>
        <strain evidence="2 3">NCTC13533</strain>
    </source>
</reference>
<organism evidence="2 3">
    <name type="scientific">Chryseobacterium carnipullorum</name>
    <dbReference type="NCBI Taxonomy" id="1124835"/>
    <lineage>
        <taxon>Bacteria</taxon>
        <taxon>Pseudomonadati</taxon>
        <taxon>Bacteroidota</taxon>
        <taxon>Flavobacteriia</taxon>
        <taxon>Flavobacteriales</taxon>
        <taxon>Weeksellaceae</taxon>
        <taxon>Chryseobacterium group</taxon>
        <taxon>Chryseobacterium</taxon>
    </lineage>
</organism>
<name>A0A376DQN6_CHRCU</name>
<accession>A0A376DQN6</accession>
<sequence length="58" mass="6808">MKIQKEIDFILAVDALKNVQRRNYNADDSRRENTAEHSWQIIILAQILYPYAKKPGGY</sequence>
<evidence type="ECO:0000313" key="2">
    <source>
        <dbReference type="EMBL" id="STC93917.1"/>
    </source>
</evidence>
<dbReference type="RefSeq" id="WP_262511537.1">
    <property type="nucleotide sequence ID" value="NZ_UFVQ01000003.1"/>
</dbReference>
<dbReference type="AlphaFoldDB" id="A0A376DQN6"/>
<feature type="domain" description="HD" evidence="1">
    <location>
        <begin position="13"/>
        <end position="53"/>
    </location>
</feature>
<evidence type="ECO:0000313" key="3">
    <source>
        <dbReference type="Proteomes" id="UP000255224"/>
    </source>
</evidence>
<dbReference type="EMBL" id="UFVQ01000003">
    <property type="protein sequence ID" value="STC93917.1"/>
    <property type="molecule type" value="Genomic_DNA"/>
</dbReference>
<dbReference type="SUPFAM" id="SSF109604">
    <property type="entry name" value="HD-domain/PDEase-like"/>
    <property type="match status" value="1"/>
</dbReference>
<gene>
    <name evidence="2" type="ORF">NCTC13533_01140</name>
</gene>
<dbReference type="Pfam" id="PF13023">
    <property type="entry name" value="HD_3"/>
    <property type="match status" value="1"/>
</dbReference>
<protein>
    <recommendedName>
        <fullName evidence="1">HD domain-containing protein</fullName>
    </recommendedName>
</protein>
<proteinExistence type="predicted"/>
<dbReference type="Proteomes" id="UP000255224">
    <property type="component" value="Unassembled WGS sequence"/>
</dbReference>